<dbReference type="Pfam" id="PF01042">
    <property type="entry name" value="Ribonuc_L-PSP"/>
    <property type="match status" value="1"/>
</dbReference>
<proteinExistence type="predicted"/>
<dbReference type="Gene3D" id="3.30.1330.40">
    <property type="entry name" value="RutC-like"/>
    <property type="match status" value="1"/>
</dbReference>
<evidence type="ECO:0000313" key="2">
    <source>
        <dbReference type="EMBL" id="WWC60730.1"/>
    </source>
</evidence>
<dbReference type="AlphaFoldDB" id="A0A1A6A6D3"/>
<dbReference type="RefSeq" id="XP_018263460.1">
    <property type="nucleotide sequence ID" value="XM_018406652.1"/>
</dbReference>
<dbReference type="GeneID" id="28967028"/>
<dbReference type="SUPFAM" id="SSF55298">
    <property type="entry name" value="YjgF-like"/>
    <property type="match status" value="1"/>
</dbReference>
<dbReference type="InterPro" id="IPR035959">
    <property type="entry name" value="RutC-like_sf"/>
</dbReference>
<dbReference type="PANTHER" id="PTHR11803">
    <property type="entry name" value="2-IMINOBUTANOATE/2-IMINOPROPANOATE DEAMINASE RIDA"/>
    <property type="match status" value="1"/>
</dbReference>
<dbReference type="GO" id="GO:0005829">
    <property type="term" value="C:cytosol"/>
    <property type="evidence" value="ECO:0007669"/>
    <property type="project" value="TreeGrafter"/>
</dbReference>
<dbReference type="GO" id="GO:0019239">
    <property type="term" value="F:deaminase activity"/>
    <property type="evidence" value="ECO:0007669"/>
    <property type="project" value="TreeGrafter"/>
</dbReference>
<dbReference type="FunFam" id="3.30.1330.40:FF:000004">
    <property type="entry name" value="Translation initiation inhibitor"/>
    <property type="match status" value="1"/>
</dbReference>
<dbReference type="EMBL" id="CP144533">
    <property type="protein sequence ID" value="WWC60730.1"/>
    <property type="molecule type" value="Genomic_DNA"/>
</dbReference>
<evidence type="ECO:0000313" key="3">
    <source>
        <dbReference type="Proteomes" id="UP000078595"/>
    </source>
</evidence>
<dbReference type="GO" id="GO:0005739">
    <property type="term" value="C:mitochondrion"/>
    <property type="evidence" value="ECO:0007669"/>
    <property type="project" value="TreeGrafter"/>
</dbReference>
<dbReference type="Proteomes" id="UP000078595">
    <property type="component" value="Chromosome 4"/>
</dbReference>
<sequence length="121" mass="12877">MAGPSKVTVSNDQFPIKPHNSPAVKIGNLVFCSGQVGMGEIKAATRESLGNLQKVLELSGSSLDKVVKYTVFLKDMNEMLTMNEAFVAFLPDPKPARTCVQVGKLPGGPNASVEIECVAEL</sequence>
<organism evidence="1">
    <name type="scientific">Kwoniella dejecticola CBS 10117</name>
    <dbReference type="NCBI Taxonomy" id="1296121"/>
    <lineage>
        <taxon>Eukaryota</taxon>
        <taxon>Fungi</taxon>
        <taxon>Dikarya</taxon>
        <taxon>Basidiomycota</taxon>
        <taxon>Agaricomycotina</taxon>
        <taxon>Tremellomycetes</taxon>
        <taxon>Tremellales</taxon>
        <taxon>Cryptococcaceae</taxon>
        <taxon>Kwoniella</taxon>
    </lineage>
</organism>
<dbReference type="InterPro" id="IPR006175">
    <property type="entry name" value="YjgF/YER057c/UK114"/>
</dbReference>
<reference evidence="2" key="3">
    <citation type="submission" date="2024-02" db="EMBL/GenBank/DDBJ databases">
        <title>Comparative genomics of Cryptococcus and Kwoniella reveals pathogenesis evolution and contrasting modes of karyotype evolution via chromosome fusion or intercentromeric recombination.</title>
        <authorList>
            <person name="Coelho M.A."/>
            <person name="David-Palma M."/>
            <person name="Shea T."/>
            <person name="Bowers K."/>
            <person name="McGinley-Smith S."/>
            <person name="Mohammad A.W."/>
            <person name="Gnirke A."/>
            <person name="Yurkov A.M."/>
            <person name="Nowrousian M."/>
            <person name="Sun S."/>
            <person name="Cuomo C.A."/>
            <person name="Heitman J."/>
        </authorList>
    </citation>
    <scope>NUCLEOTIDE SEQUENCE</scope>
    <source>
        <strain evidence="2">CBS 10117</strain>
    </source>
</reference>
<protein>
    <submittedName>
        <fullName evidence="1">Uncharacterized protein</fullName>
    </submittedName>
</protein>
<dbReference type="STRING" id="1296121.A0A1A6A6D3"/>
<evidence type="ECO:0000313" key="1">
    <source>
        <dbReference type="EMBL" id="OBR85618.1"/>
    </source>
</evidence>
<gene>
    <name evidence="1" type="ORF">I303_03329</name>
    <name evidence="2" type="ORF">I303_103306</name>
</gene>
<dbReference type="CDD" id="cd00448">
    <property type="entry name" value="YjgF_YER057c_UK114_family"/>
    <property type="match status" value="1"/>
</dbReference>
<reference evidence="2" key="2">
    <citation type="submission" date="2013-07" db="EMBL/GenBank/DDBJ databases">
        <authorList>
            <consortium name="The Broad Institute Genome Sequencing Platform"/>
            <person name="Cuomo C."/>
            <person name="Litvintseva A."/>
            <person name="Chen Y."/>
            <person name="Heitman J."/>
            <person name="Sun S."/>
            <person name="Springer D."/>
            <person name="Dromer F."/>
            <person name="Young S.K."/>
            <person name="Zeng Q."/>
            <person name="Gargeya S."/>
            <person name="Fitzgerald M."/>
            <person name="Abouelleil A."/>
            <person name="Alvarado L."/>
            <person name="Berlin A.M."/>
            <person name="Chapman S.B."/>
            <person name="Dewar J."/>
            <person name="Goldberg J."/>
            <person name="Griggs A."/>
            <person name="Gujja S."/>
            <person name="Hansen M."/>
            <person name="Howarth C."/>
            <person name="Imamovic A."/>
            <person name="Larimer J."/>
            <person name="McCowan C."/>
            <person name="Murphy C."/>
            <person name="Pearson M."/>
            <person name="Priest M."/>
            <person name="Roberts A."/>
            <person name="Saif S."/>
            <person name="Shea T."/>
            <person name="Sykes S."/>
            <person name="Wortman J."/>
            <person name="Nusbaum C."/>
            <person name="Birren B."/>
        </authorList>
    </citation>
    <scope>NUCLEOTIDE SEQUENCE</scope>
    <source>
        <strain evidence="2">CBS 10117</strain>
    </source>
</reference>
<dbReference type="VEuPathDB" id="FungiDB:I303_03329"/>
<keyword evidence="3" id="KW-1185">Reference proteome</keyword>
<dbReference type="KEGG" id="kdj:28967028"/>
<dbReference type="EMBL" id="KI894030">
    <property type="protein sequence ID" value="OBR85618.1"/>
    <property type="molecule type" value="Genomic_DNA"/>
</dbReference>
<dbReference type="PANTHER" id="PTHR11803:SF12">
    <property type="entry name" value="TRANSLATION INITIATION INHIBITOR"/>
    <property type="match status" value="1"/>
</dbReference>
<dbReference type="OrthoDB" id="309640at2759"/>
<reference evidence="1" key="1">
    <citation type="submission" date="2013-07" db="EMBL/GenBank/DDBJ databases">
        <title>The Genome Sequence of Cryptococcus dejecticola CBS10117.</title>
        <authorList>
            <consortium name="The Broad Institute Genome Sequencing Platform"/>
            <person name="Cuomo C."/>
            <person name="Litvintseva A."/>
            <person name="Chen Y."/>
            <person name="Heitman J."/>
            <person name="Sun S."/>
            <person name="Springer D."/>
            <person name="Dromer F."/>
            <person name="Young S.K."/>
            <person name="Zeng Q."/>
            <person name="Gargeya S."/>
            <person name="Fitzgerald M."/>
            <person name="Abouelleil A."/>
            <person name="Alvarado L."/>
            <person name="Berlin A.M."/>
            <person name="Chapman S.B."/>
            <person name="Dewar J."/>
            <person name="Goldberg J."/>
            <person name="Griggs A."/>
            <person name="Gujja S."/>
            <person name="Hansen M."/>
            <person name="Howarth C."/>
            <person name="Imamovic A."/>
            <person name="Larimer J."/>
            <person name="McCowan C."/>
            <person name="Murphy C."/>
            <person name="Pearson M."/>
            <person name="Priest M."/>
            <person name="Roberts A."/>
            <person name="Saif S."/>
            <person name="Shea T."/>
            <person name="Sykes S."/>
            <person name="Wortman J."/>
            <person name="Nusbaum C."/>
            <person name="Birren B."/>
        </authorList>
    </citation>
    <scope>NUCLEOTIDE SEQUENCE [LARGE SCALE GENOMIC DNA]</scope>
    <source>
        <strain evidence="1">CBS 10117</strain>
    </source>
</reference>
<name>A0A1A6A6D3_9TREE</name>
<accession>A0A1A6A6D3</accession>